<dbReference type="PANTHER" id="PTHR43664">
    <property type="entry name" value="MONOAMINE OXIDASE-RELATED"/>
    <property type="match status" value="1"/>
</dbReference>
<accession>A0A7W3P9B9</accession>
<protein>
    <submittedName>
        <fullName evidence="1">Acyl dehydratase</fullName>
    </submittedName>
</protein>
<keyword evidence="2" id="KW-1185">Reference proteome</keyword>
<dbReference type="InterPro" id="IPR048274">
    <property type="entry name" value="MC_hydratase"/>
</dbReference>
<dbReference type="InterPro" id="IPR029069">
    <property type="entry name" value="HotDog_dom_sf"/>
</dbReference>
<dbReference type="SUPFAM" id="SSF54637">
    <property type="entry name" value="Thioesterase/thiol ester dehydrase-isomerase"/>
    <property type="match status" value="1"/>
</dbReference>
<gene>
    <name evidence="1" type="ORF">FB382_001553</name>
</gene>
<dbReference type="EMBL" id="JACGXA010000001">
    <property type="protein sequence ID" value="MBA8803262.1"/>
    <property type="molecule type" value="Genomic_DNA"/>
</dbReference>
<evidence type="ECO:0000313" key="2">
    <source>
        <dbReference type="Proteomes" id="UP000580910"/>
    </source>
</evidence>
<dbReference type="PANTHER" id="PTHR43664:SF1">
    <property type="entry name" value="BETA-METHYLMALYL-COA DEHYDRATASE"/>
    <property type="match status" value="1"/>
</dbReference>
<dbReference type="Proteomes" id="UP000580910">
    <property type="component" value="Unassembled WGS sequence"/>
</dbReference>
<dbReference type="GO" id="GO:0016829">
    <property type="term" value="F:lyase activity"/>
    <property type="evidence" value="ECO:0007669"/>
    <property type="project" value="InterPro"/>
</dbReference>
<dbReference type="Gene3D" id="3.10.129.10">
    <property type="entry name" value="Hotdog Thioesterase"/>
    <property type="match status" value="1"/>
</dbReference>
<organism evidence="1 2">
    <name type="scientific">Nocardioides ginsengisegetis</name>
    <dbReference type="NCBI Taxonomy" id="661491"/>
    <lineage>
        <taxon>Bacteria</taxon>
        <taxon>Bacillati</taxon>
        <taxon>Actinomycetota</taxon>
        <taxon>Actinomycetes</taxon>
        <taxon>Propionibacteriales</taxon>
        <taxon>Nocardioidaceae</taxon>
        <taxon>Nocardioides</taxon>
    </lineage>
</organism>
<dbReference type="Pfam" id="PF19315">
    <property type="entry name" value="MC_hydratase"/>
    <property type="match status" value="1"/>
</dbReference>
<reference evidence="1 2" key="1">
    <citation type="submission" date="2020-07" db="EMBL/GenBank/DDBJ databases">
        <title>Sequencing the genomes of 1000 actinobacteria strains.</title>
        <authorList>
            <person name="Klenk H.-P."/>
        </authorList>
    </citation>
    <scope>NUCLEOTIDE SEQUENCE [LARGE SCALE GENOMIC DNA]</scope>
    <source>
        <strain evidence="1 2">DSM 21349</strain>
    </source>
</reference>
<comment type="caution">
    <text evidence="1">The sequence shown here is derived from an EMBL/GenBank/DDBJ whole genome shotgun (WGS) entry which is preliminary data.</text>
</comment>
<name>A0A7W3P9B9_9ACTN</name>
<proteinExistence type="predicted"/>
<dbReference type="AlphaFoldDB" id="A0A7W3P9B9"/>
<dbReference type="RefSeq" id="WP_220481292.1">
    <property type="nucleotide sequence ID" value="NZ_JACGXA010000001.1"/>
</dbReference>
<dbReference type="CDD" id="cd03451">
    <property type="entry name" value="FkbR2"/>
    <property type="match status" value="1"/>
</dbReference>
<sequence length="161" mass="17489">MTFADITPARKGRVFADFTLGQTFVHHWGRTLGESDGTAFGCLTLNYNPIYLNAEFAAERGHHVRPLNPYLAFLTVLGLSVEDLSEGSVEGAFLGIDDLAYYETVTAGDTLVARSEVVGMRPSESRPGSGVVTWRTRGFNQHGNKVLAFTRTNIVGSTTTS</sequence>
<evidence type="ECO:0000313" key="1">
    <source>
        <dbReference type="EMBL" id="MBA8803262.1"/>
    </source>
</evidence>
<dbReference type="InterPro" id="IPR052342">
    <property type="entry name" value="MCH/BMMD"/>
</dbReference>